<dbReference type="Pfam" id="PF21762">
    <property type="entry name" value="DEDDh_C"/>
    <property type="match status" value="1"/>
</dbReference>
<dbReference type="Gene3D" id="3.30.420.10">
    <property type="entry name" value="Ribonuclease H-like superfamily/Ribonuclease H"/>
    <property type="match status" value="1"/>
</dbReference>
<dbReference type="SUPFAM" id="SSF53098">
    <property type="entry name" value="Ribonuclease H-like"/>
    <property type="match status" value="1"/>
</dbReference>
<dbReference type="AlphaFoldDB" id="A0A9P6DTH8"/>
<feature type="domain" description="Gfd2/YDR514C-like C-terminal" evidence="2">
    <location>
        <begin position="144"/>
        <end position="325"/>
    </location>
</feature>
<proteinExistence type="predicted"/>
<evidence type="ECO:0000313" key="4">
    <source>
        <dbReference type="Proteomes" id="UP000886523"/>
    </source>
</evidence>
<sequence>MIVTPTTTGYYRYTDINAISALKGFIHPNSLTHPDHPLRKPRTLTNGESRLMFSSAQIEYIRYYLKAVGLVDKLIPIPSSNYLLTSASLRNVSPVYYDSATALRNALKNITKNNRKLKGADPQLSNLRNIFERVRAAWAMNTGVWIAVDFEGWEMKNDDITEFGYSLIRFEDGKTVEEEGHWTVKEMASTHNFKYLPDNREHYHFGQSIEKPLKTLTRHVQELIAKCNEPGPLFLVFHDAHGDIKYLKQLKVPEADVATRLLPDVPPTEGIFVIDTADLFSGLEGHSGTRRGLDRMCRLLKMQNLEHMHNGGNDAHWTLAAMRSMASGPPLDLQREERWPSQTEPNLLGGTSVKVKRQAYELDSDYDDMEGVFGPFTGEADPEPEPEPEPEPGQQPS</sequence>
<evidence type="ECO:0000256" key="1">
    <source>
        <dbReference type="SAM" id="MobiDB-lite"/>
    </source>
</evidence>
<gene>
    <name evidence="3" type="ORF">BS47DRAFT_1376767</name>
</gene>
<feature type="compositionally biased region" description="Acidic residues" evidence="1">
    <location>
        <begin position="380"/>
        <end position="390"/>
    </location>
</feature>
<comment type="caution">
    <text evidence="3">The sequence shown here is derived from an EMBL/GenBank/DDBJ whole genome shotgun (WGS) entry which is preliminary data.</text>
</comment>
<dbReference type="PANTHER" id="PTHR28083">
    <property type="entry name" value="GOOD FOR FULL DBP5 ACTIVITY PROTEIN 2"/>
    <property type="match status" value="1"/>
</dbReference>
<dbReference type="InterPro" id="IPR012337">
    <property type="entry name" value="RNaseH-like_sf"/>
</dbReference>
<name>A0A9P6DTH8_9AGAM</name>
<dbReference type="InterPro" id="IPR040151">
    <property type="entry name" value="Gfd2/YDR514C-like"/>
</dbReference>
<keyword evidence="4" id="KW-1185">Reference proteome</keyword>
<protein>
    <recommendedName>
        <fullName evidence="2">Gfd2/YDR514C-like C-terminal domain-containing protein</fullName>
    </recommendedName>
</protein>
<feature type="region of interest" description="Disordered" evidence="1">
    <location>
        <begin position="364"/>
        <end position="397"/>
    </location>
</feature>
<accession>A0A9P6DTH8</accession>
<feature type="region of interest" description="Disordered" evidence="1">
    <location>
        <begin position="330"/>
        <end position="349"/>
    </location>
</feature>
<dbReference type="InterPro" id="IPR036397">
    <property type="entry name" value="RNaseH_sf"/>
</dbReference>
<reference evidence="3" key="1">
    <citation type="journal article" date="2020" name="Nat. Commun.">
        <title>Large-scale genome sequencing of mycorrhizal fungi provides insights into the early evolution of symbiotic traits.</title>
        <authorList>
            <person name="Miyauchi S."/>
            <person name="Kiss E."/>
            <person name="Kuo A."/>
            <person name="Drula E."/>
            <person name="Kohler A."/>
            <person name="Sanchez-Garcia M."/>
            <person name="Morin E."/>
            <person name="Andreopoulos B."/>
            <person name="Barry K.W."/>
            <person name="Bonito G."/>
            <person name="Buee M."/>
            <person name="Carver A."/>
            <person name="Chen C."/>
            <person name="Cichocki N."/>
            <person name="Clum A."/>
            <person name="Culley D."/>
            <person name="Crous P.W."/>
            <person name="Fauchery L."/>
            <person name="Girlanda M."/>
            <person name="Hayes R.D."/>
            <person name="Keri Z."/>
            <person name="LaButti K."/>
            <person name="Lipzen A."/>
            <person name="Lombard V."/>
            <person name="Magnuson J."/>
            <person name="Maillard F."/>
            <person name="Murat C."/>
            <person name="Nolan M."/>
            <person name="Ohm R.A."/>
            <person name="Pangilinan J."/>
            <person name="Pereira M.F."/>
            <person name="Perotto S."/>
            <person name="Peter M."/>
            <person name="Pfister S."/>
            <person name="Riley R."/>
            <person name="Sitrit Y."/>
            <person name="Stielow J.B."/>
            <person name="Szollosi G."/>
            <person name="Zifcakova L."/>
            <person name="Stursova M."/>
            <person name="Spatafora J.W."/>
            <person name="Tedersoo L."/>
            <person name="Vaario L.M."/>
            <person name="Yamada A."/>
            <person name="Yan M."/>
            <person name="Wang P."/>
            <person name="Xu J."/>
            <person name="Bruns T."/>
            <person name="Baldrian P."/>
            <person name="Vilgalys R."/>
            <person name="Dunand C."/>
            <person name="Henrissat B."/>
            <person name="Grigoriev I.V."/>
            <person name="Hibbett D."/>
            <person name="Nagy L.G."/>
            <person name="Martin F.M."/>
        </authorList>
    </citation>
    <scope>NUCLEOTIDE SEQUENCE</scope>
    <source>
        <strain evidence="3">UP504</strain>
    </source>
</reference>
<dbReference type="OrthoDB" id="5953249at2759"/>
<evidence type="ECO:0000313" key="3">
    <source>
        <dbReference type="EMBL" id="KAF9513247.1"/>
    </source>
</evidence>
<organism evidence="3 4">
    <name type="scientific">Hydnum rufescens UP504</name>
    <dbReference type="NCBI Taxonomy" id="1448309"/>
    <lineage>
        <taxon>Eukaryota</taxon>
        <taxon>Fungi</taxon>
        <taxon>Dikarya</taxon>
        <taxon>Basidiomycota</taxon>
        <taxon>Agaricomycotina</taxon>
        <taxon>Agaricomycetes</taxon>
        <taxon>Cantharellales</taxon>
        <taxon>Hydnaceae</taxon>
        <taxon>Hydnum</taxon>
    </lineage>
</organism>
<dbReference type="PANTHER" id="PTHR28083:SF1">
    <property type="entry name" value="GOOD FOR FULL DBP5 ACTIVITY PROTEIN 2"/>
    <property type="match status" value="1"/>
</dbReference>
<dbReference type="EMBL" id="MU128975">
    <property type="protein sequence ID" value="KAF9513247.1"/>
    <property type="molecule type" value="Genomic_DNA"/>
</dbReference>
<dbReference type="InterPro" id="IPR048519">
    <property type="entry name" value="Gfd2/YDR514C-like_C"/>
</dbReference>
<evidence type="ECO:0000259" key="2">
    <source>
        <dbReference type="Pfam" id="PF21762"/>
    </source>
</evidence>
<dbReference type="Proteomes" id="UP000886523">
    <property type="component" value="Unassembled WGS sequence"/>
</dbReference>
<dbReference type="GO" id="GO:0005634">
    <property type="term" value="C:nucleus"/>
    <property type="evidence" value="ECO:0007669"/>
    <property type="project" value="TreeGrafter"/>
</dbReference>
<dbReference type="GO" id="GO:0003676">
    <property type="term" value="F:nucleic acid binding"/>
    <property type="evidence" value="ECO:0007669"/>
    <property type="project" value="InterPro"/>
</dbReference>